<protein>
    <submittedName>
        <fullName evidence="2">Uncharacterized protein</fullName>
    </submittedName>
</protein>
<evidence type="ECO:0000256" key="1">
    <source>
        <dbReference type="SAM" id="MobiDB-lite"/>
    </source>
</evidence>
<evidence type="ECO:0000313" key="3">
    <source>
        <dbReference type="Proteomes" id="UP001055712"/>
    </source>
</evidence>
<feature type="region of interest" description="Disordered" evidence="1">
    <location>
        <begin position="495"/>
        <end position="551"/>
    </location>
</feature>
<keyword evidence="3" id="KW-1185">Reference proteome</keyword>
<dbReference type="EMBL" id="SIDB01000012">
    <property type="protein sequence ID" value="KAI3424956.1"/>
    <property type="molecule type" value="Genomic_DNA"/>
</dbReference>
<accession>A0A9D4YSZ4</accession>
<name>A0A9D4YSZ4_CHLVU</name>
<comment type="caution">
    <text evidence="2">The sequence shown here is derived from an EMBL/GenBank/DDBJ whole genome shotgun (WGS) entry which is preliminary data.</text>
</comment>
<reference evidence="2" key="2">
    <citation type="submission" date="2020-11" db="EMBL/GenBank/DDBJ databases">
        <authorList>
            <person name="Cecchin M."/>
            <person name="Marcolungo L."/>
            <person name="Rossato M."/>
            <person name="Girolomoni L."/>
            <person name="Cosentino E."/>
            <person name="Cuine S."/>
            <person name="Li-Beisson Y."/>
            <person name="Delledonne M."/>
            <person name="Ballottari M."/>
        </authorList>
    </citation>
    <scope>NUCLEOTIDE SEQUENCE</scope>
    <source>
        <strain evidence="2">211/11P</strain>
        <tissue evidence="2">Whole cell</tissue>
    </source>
</reference>
<dbReference type="Proteomes" id="UP001055712">
    <property type="component" value="Unassembled WGS sequence"/>
</dbReference>
<feature type="compositionally biased region" description="Low complexity" evidence="1">
    <location>
        <begin position="495"/>
        <end position="505"/>
    </location>
</feature>
<dbReference type="AlphaFoldDB" id="A0A9D4YSZ4"/>
<feature type="compositionally biased region" description="Polar residues" evidence="1">
    <location>
        <begin position="540"/>
        <end position="551"/>
    </location>
</feature>
<evidence type="ECO:0000313" key="2">
    <source>
        <dbReference type="EMBL" id="KAI3424956.1"/>
    </source>
</evidence>
<reference evidence="2" key="1">
    <citation type="journal article" date="2019" name="Plant J.">
        <title>Chlorella vulgaris genome assembly and annotation reveals the molecular basis for metabolic acclimation to high light conditions.</title>
        <authorList>
            <person name="Cecchin M."/>
            <person name="Marcolungo L."/>
            <person name="Rossato M."/>
            <person name="Girolomoni L."/>
            <person name="Cosentino E."/>
            <person name="Cuine S."/>
            <person name="Li-Beisson Y."/>
            <person name="Delledonne M."/>
            <person name="Ballottari M."/>
        </authorList>
    </citation>
    <scope>NUCLEOTIDE SEQUENCE</scope>
    <source>
        <strain evidence="2">211/11P</strain>
    </source>
</reference>
<gene>
    <name evidence="2" type="ORF">D9Q98_008337</name>
</gene>
<organism evidence="2 3">
    <name type="scientific">Chlorella vulgaris</name>
    <name type="common">Green alga</name>
    <dbReference type="NCBI Taxonomy" id="3077"/>
    <lineage>
        <taxon>Eukaryota</taxon>
        <taxon>Viridiplantae</taxon>
        <taxon>Chlorophyta</taxon>
        <taxon>core chlorophytes</taxon>
        <taxon>Trebouxiophyceae</taxon>
        <taxon>Chlorellales</taxon>
        <taxon>Chlorellaceae</taxon>
        <taxon>Chlorella clade</taxon>
        <taxon>Chlorella</taxon>
    </lineage>
</organism>
<dbReference type="OrthoDB" id="549336at2759"/>
<proteinExistence type="predicted"/>
<sequence length="551" mass="60707">MVGILLNSWSILLPMDQALYQWSLKGCPAKILELTTTMAATHKSAVAAGLDPELGNPTLRKPKTAIVNFVRYHTEVVAVAVFHFVKLRHNVTVFTRDDPFEMGEVISPYFWKGFRKFERFFEHFHEYDNVVIATFPTCHDPTLRALLALHLPQRYIALVHNPEYLNSTDVSELLVQGDVRVLSISPHVGQYTRQILEAQGAGEVEQDWIAPMMPVVFPEDCTPGSWQQQQPACDRGQRWQNAQPPPAVLSGKRDSFCIQGKVDPERRNYAAIFAEVSAHRAELLAANLSVTILGKAGGRKNKVLLELPQDLVDAGLLRHYSSLPFQEYYEVLHSCIAVAPAFASDAYYVNKGSSSIGASLISGTPIISHRYMLKSYDFLEESAVFLADEPMSDVEAMLWVLSQPPEVRDAKAVGLGALRAEMYDRNLQVLQRMLGERYMYKHRVASGRLKGQYKPLYIDMSTPTKFSGTPARILTLGGGGDSPAAAASDAALETATAATETSLVADEQAAAEHPAGGGGGEGGTSSRRKPQPREGGEEASGQQQRQQPRLR</sequence>